<feature type="transmembrane region" description="Helical" evidence="7">
    <location>
        <begin position="265"/>
        <end position="289"/>
    </location>
</feature>
<feature type="transmembrane region" description="Helical" evidence="7">
    <location>
        <begin position="166"/>
        <end position="183"/>
    </location>
</feature>
<keyword evidence="5 7" id="KW-1133">Transmembrane helix</keyword>
<organism evidence="8 9">
    <name type="scientific">Methanosalsum natronophilum</name>
    <dbReference type="NCBI Taxonomy" id="768733"/>
    <lineage>
        <taxon>Archaea</taxon>
        <taxon>Methanobacteriati</taxon>
        <taxon>Methanobacteriota</taxon>
        <taxon>Stenosarchaea group</taxon>
        <taxon>Methanomicrobia</taxon>
        <taxon>Methanosarcinales</taxon>
        <taxon>Methanosarcinaceae</taxon>
        <taxon>Methanosalsum</taxon>
    </lineage>
</organism>
<feature type="transmembrane region" description="Helical" evidence="7">
    <location>
        <begin position="324"/>
        <end position="344"/>
    </location>
</feature>
<feature type="transmembrane region" description="Helical" evidence="7">
    <location>
        <begin position="63"/>
        <end position="86"/>
    </location>
</feature>
<accession>A0A3R8C650</accession>
<evidence type="ECO:0000256" key="3">
    <source>
        <dbReference type="ARBA" id="ARBA00022475"/>
    </source>
</evidence>
<feature type="transmembrane region" description="Helical" evidence="7">
    <location>
        <begin position="220"/>
        <end position="245"/>
    </location>
</feature>
<evidence type="ECO:0000313" key="9">
    <source>
        <dbReference type="Proteomes" id="UP000284763"/>
    </source>
</evidence>
<keyword evidence="3" id="KW-1003">Cell membrane</keyword>
<dbReference type="Proteomes" id="UP000284763">
    <property type="component" value="Unassembled WGS sequence"/>
</dbReference>
<keyword evidence="6 7" id="KW-0472">Membrane</keyword>
<proteinExistence type="inferred from homology"/>
<comment type="caution">
    <text evidence="8">The sequence shown here is derived from an EMBL/GenBank/DDBJ whole genome shotgun (WGS) entry which is preliminary data.</text>
</comment>
<reference evidence="8 9" key="1">
    <citation type="submission" date="2018-08" db="EMBL/GenBank/DDBJ databases">
        <title>The metabolism and importance of syntrophic acetate oxidation coupled to methane or sulfide production in haloalkaline environments.</title>
        <authorList>
            <person name="Timmers P.H.A."/>
            <person name="Vavourakis C.D."/>
            <person name="Sorokin D.Y."/>
            <person name="Sinninghe Damste J.S."/>
            <person name="Muyzer G."/>
            <person name="Stams A.J.M."/>
            <person name="Plugge C.M."/>
        </authorList>
    </citation>
    <scope>NUCLEOTIDE SEQUENCE [LARGE SCALE GENOMIC DNA]</scope>
    <source>
        <strain evidence="8">MSAO_Arc3</strain>
    </source>
</reference>
<protein>
    <submittedName>
        <fullName evidence="8">Permease</fullName>
    </submittedName>
</protein>
<dbReference type="EMBL" id="QZAB01000561">
    <property type="protein sequence ID" value="RQD80417.1"/>
    <property type="molecule type" value="Genomic_DNA"/>
</dbReference>
<sequence>MVIEYISYLAAIGYESLQEYLAAHVLLCLIPAFFLAGAIAALFSKETILKFFGRDTPKYISYSVASVSGTVLAVCSCTVLPLFAGINRIGAGIGPASAFLYSAPAINILAIVYTAQILGFDLGLARALLAILFAIVIGLTMAMIFEREKSEETQMHLEDSGIDMKSVKLFMLLLAIMILPNFFDSLAISLVVISPLVAVTVYYSFMWFSKDELRSWMNEVWFLVKQIVPLLLVGIFFAGIIVELLPAEYVVRYVGENTLVSNLTAAVAAGLMYFSTLTEVPIVGSLIYLGMGNGPALTMLLAGPAVSLPNMIVITRIIGLKKGLTYVLLVTLISAFAGLIFGFLV</sequence>
<dbReference type="InterPro" id="IPR005524">
    <property type="entry name" value="DUF318"/>
</dbReference>
<dbReference type="AlphaFoldDB" id="A0A3R8C650"/>
<dbReference type="PANTHER" id="PTHR43299:SF1">
    <property type="entry name" value="UPF0718 PROTEIN YRAQ"/>
    <property type="match status" value="1"/>
</dbReference>
<evidence type="ECO:0000256" key="5">
    <source>
        <dbReference type="ARBA" id="ARBA00022989"/>
    </source>
</evidence>
<dbReference type="Pfam" id="PF03773">
    <property type="entry name" value="ArsP_1"/>
    <property type="match status" value="1"/>
</dbReference>
<comment type="subcellular location">
    <subcellularLocation>
        <location evidence="1">Cell membrane</location>
        <topology evidence="1">Multi-pass membrane protein</topology>
    </subcellularLocation>
</comment>
<evidence type="ECO:0000256" key="6">
    <source>
        <dbReference type="ARBA" id="ARBA00023136"/>
    </source>
</evidence>
<feature type="transmembrane region" description="Helical" evidence="7">
    <location>
        <begin position="124"/>
        <end position="145"/>
    </location>
</feature>
<evidence type="ECO:0000256" key="4">
    <source>
        <dbReference type="ARBA" id="ARBA00022692"/>
    </source>
</evidence>
<evidence type="ECO:0000256" key="1">
    <source>
        <dbReference type="ARBA" id="ARBA00004651"/>
    </source>
</evidence>
<feature type="transmembrane region" description="Helical" evidence="7">
    <location>
        <begin position="189"/>
        <end position="208"/>
    </location>
</feature>
<evidence type="ECO:0000313" key="8">
    <source>
        <dbReference type="EMBL" id="RQD80417.1"/>
    </source>
</evidence>
<gene>
    <name evidence="8" type="ORF">D5R95_08795</name>
</gene>
<name>A0A3R8C650_9EURY</name>
<comment type="similarity">
    <text evidence="2">Belongs to the UPF0718 family.</text>
</comment>
<dbReference type="GO" id="GO:0005886">
    <property type="term" value="C:plasma membrane"/>
    <property type="evidence" value="ECO:0007669"/>
    <property type="project" value="UniProtKB-SubCell"/>
</dbReference>
<feature type="transmembrane region" description="Helical" evidence="7">
    <location>
        <begin position="296"/>
        <end position="318"/>
    </location>
</feature>
<feature type="transmembrane region" description="Helical" evidence="7">
    <location>
        <begin position="21"/>
        <end position="43"/>
    </location>
</feature>
<feature type="transmembrane region" description="Helical" evidence="7">
    <location>
        <begin position="98"/>
        <end position="118"/>
    </location>
</feature>
<dbReference type="PANTHER" id="PTHR43299">
    <property type="entry name" value="UPF0718 PROTEIN YRAQ"/>
    <property type="match status" value="1"/>
</dbReference>
<evidence type="ECO:0000256" key="7">
    <source>
        <dbReference type="SAM" id="Phobius"/>
    </source>
</evidence>
<evidence type="ECO:0000256" key="2">
    <source>
        <dbReference type="ARBA" id="ARBA00006386"/>
    </source>
</evidence>
<keyword evidence="4 7" id="KW-0812">Transmembrane</keyword>